<organism evidence="1 2">
    <name type="scientific">Daldinia eschscholtzii</name>
    <dbReference type="NCBI Taxonomy" id="292717"/>
    <lineage>
        <taxon>Eukaryota</taxon>
        <taxon>Fungi</taxon>
        <taxon>Dikarya</taxon>
        <taxon>Ascomycota</taxon>
        <taxon>Pezizomycotina</taxon>
        <taxon>Sordariomycetes</taxon>
        <taxon>Xylariomycetidae</taxon>
        <taxon>Xylariales</taxon>
        <taxon>Hypoxylaceae</taxon>
        <taxon>Daldinia</taxon>
    </lineage>
</organism>
<gene>
    <name evidence="1" type="ORF">Daesc_000746</name>
</gene>
<comment type="caution">
    <text evidence="1">The sequence shown here is derived from an EMBL/GenBank/DDBJ whole genome shotgun (WGS) entry which is preliminary data.</text>
</comment>
<reference evidence="1 2" key="1">
    <citation type="journal article" date="2024" name="Front Chem Biol">
        <title>Unveiling the potential of Daldinia eschscholtzii MFLUCC 19-0629 through bioactivity and bioinformatics studies for enhanced sustainable agriculture production.</title>
        <authorList>
            <person name="Brooks S."/>
            <person name="Weaver J.A."/>
            <person name="Klomchit A."/>
            <person name="Alharthi S.A."/>
            <person name="Onlamun T."/>
            <person name="Nurani R."/>
            <person name="Vong T.K."/>
            <person name="Alberti F."/>
            <person name="Greco C."/>
        </authorList>
    </citation>
    <scope>NUCLEOTIDE SEQUENCE [LARGE SCALE GENOMIC DNA]</scope>
    <source>
        <strain evidence="1">MFLUCC 19-0629</strain>
    </source>
</reference>
<evidence type="ECO:0000313" key="2">
    <source>
        <dbReference type="Proteomes" id="UP001369815"/>
    </source>
</evidence>
<accession>A0AAX6MZC0</accession>
<protein>
    <submittedName>
        <fullName evidence="1">Uncharacterized protein</fullName>
    </submittedName>
</protein>
<dbReference type="EMBL" id="JBANMG010000001">
    <property type="protein sequence ID" value="KAK6957955.1"/>
    <property type="molecule type" value="Genomic_DNA"/>
</dbReference>
<proteinExistence type="predicted"/>
<dbReference type="AlphaFoldDB" id="A0AAX6MZC0"/>
<sequence>MLFDKVKGRKWDPGMDLPQGCHPRIRMKPDDLKKCPRDGEGTLENPMVIWAARLTDKQRDQLTVPEFEDEADLYRAIDANTDMAKTVAVRCGCTVVWIICPVHNSKYAHENGERVPTKWDEAGNPTEYLIVDADPHLTIRLGTSEDVCVLHGHINVNIDERGFPTTFMTRFQRHCEGHITDGDERPFELFEWTDESSAEEHQRQANADYELFKTLTTRNEEWEMEDVGTEDTDYMPPDHMEAVMENDAKYVPVVNEAECSDPEYDDYIVSQWNPYQRRPANPGPQRFISTRNFGYNVRQFRSRLGGLSRYVRHHTQGFWRQGG</sequence>
<keyword evidence="2" id="KW-1185">Reference proteome</keyword>
<dbReference type="Proteomes" id="UP001369815">
    <property type="component" value="Unassembled WGS sequence"/>
</dbReference>
<evidence type="ECO:0000313" key="1">
    <source>
        <dbReference type="EMBL" id="KAK6957955.1"/>
    </source>
</evidence>
<name>A0AAX6MZC0_9PEZI</name>